<feature type="chain" id="PRO_5040483515" evidence="3">
    <location>
        <begin position="25"/>
        <end position="247"/>
    </location>
</feature>
<dbReference type="OrthoDB" id="2251794at2759"/>
<comment type="similarity">
    <text evidence="1">Belongs to the glycosyl hydrolase 25 family.</text>
</comment>
<comment type="caution">
    <text evidence="4">The sequence shown here is derived from an EMBL/GenBank/DDBJ whole genome shotgun (WGS) entry which is preliminary data.</text>
</comment>
<dbReference type="PANTHER" id="PTHR23208">
    <property type="entry name" value="LYSOZYME PROTEIN"/>
    <property type="match status" value="1"/>
</dbReference>
<keyword evidence="5" id="KW-1185">Reference proteome</keyword>
<gene>
    <name evidence="4" type="ORF">DERYTH_LOCUS7127</name>
</gene>
<reference evidence="4" key="1">
    <citation type="submission" date="2021-06" db="EMBL/GenBank/DDBJ databases">
        <authorList>
            <person name="Kallberg Y."/>
            <person name="Tangrot J."/>
            <person name="Rosling A."/>
        </authorList>
    </citation>
    <scope>NUCLEOTIDE SEQUENCE</scope>
    <source>
        <strain evidence="4">MA453B</strain>
    </source>
</reference>
<evidence type="ECO:0000256" key="1">
    <source>
        <dbReference type="ARBA" id="ARBA00010646"/>
    </source>
</evidence>
<dbReference type="GO" id="GO:0007165">
    <property type="term" value="P:signal transduction"/>
    <property type="evidence" value="ECO:0007669"/>
    <property type="project" value="TreeGrafter"/>
</dbReference>
<feature type="signal peptide" evidence="3">
    <location>
        <begin position="1"/>
        <end position="24"/>
    </location>
</feature>
<accession>A0A9N9GBE0</accession>
<dbReference type="GO" id="GO:0003796">
    <property type="term" value="F:lysozyme activity"/>
    <property type="evidence" value="ECO:0007669"/>
    <property type="project" value="InterPro"/>
</dbReference>
<evidence type="ECO:0000256" key="2">
    <source>
        <dbReference type="ARBA" id="ARBA00022729"/>
    </source>
</evidence>
<evidence type="ECO:0000256" key="3">
    <source>
        <dbReference type="SAM" id="SignalP"/>
    </source>
</evidence>
<keyword evidence="2 3" id="KW-0732">Signal</keyword>
<dbReference type="PROSITE" id="PS51904">
    <property type="entry name" value="GLYCOSYL_HYDROL_F25_2"/>
    <property type="match status" value="1"/>
</dbReference>
<dbReference type="GO" id="GO:0009253">
    <property type="term" value="P:peptidoglycan catabolic process"/>
    <property type="evidence" value="ECO:0007669"/>
    <property type="project" value="InterPro"/>
</dbReference>
<dbReference type="InterPro" id="IPR002053">
    <property type="entry name" value="Glyco_hydro_25"/>
</dbReference>
<dbReference type="GO" id="GO:0016998">
    <property type="term" value="P:cell wall macromolecule catabolic process"/>
    <property type="evidence" value="ECO:0007669"/>
    <property type="project" value="InterPro"/>
</dbReference>
<dbReference type="InterPro" id="IPR051595">
    <property type="entry name" value="GH25_Enzymes"/>
</dbReference>
<evidence type="ECO:0000313" key="4">
    <source>
        <dbReference type="EMBL" id="CAG8590261.1"/>
    </source>
</evidence>
<name>A0A9N9GBE0_9GLOM</name>
<sequence length="247" mass="27271">MYLKYHHFIVIILCVILIVSETNATSYAVDAGDPHGVQAVSAWSCAKASGFTRAIIECYSEYCSQGGGVSSSCLGNYKNAVAAGYKYIDLYFYPCTGAAYNCKSPQTQVNELVTFVNQNKMLVQTIWIDFENDTTTCTKSWSQDTASNLALAKQFTNAAKTTLWNWGIYSTNYEWTKLFGSAQAVVDSSFKIWYADFQNPSQPNYDDWNSLAFGGFSTPSGKQYADSGSNCGIYDLSIFTYSTGAQE</sequence>
<organism evidence="4 5">
    <name type="scientific">Dentiscutata erythropus</name>
    <dbReference type="NCBI Taxonomy" id="1348616"/>
    <lineage>
        <taxon>Eukaryota</taxon>
        <taxon>Fungi</taxon>
        <taxon>Fungi incertae sedis</taxon>
        <taxon>Mucoromycota</taxon>
        <taxon>Glomeromycotina</taxon>
        <taxon>Glomeromycetes</taxon>
        <taxon>Diversisporales</taxon>
        <taxon>Gigasporaceae</taxon>
        <taxon>Dentiscutata</taxon>
    </lineage>
</organism>
<dbReference type="SUPFAM" id="SSF51445">
    <property type="entry name" value="(Trans)glycosidases"/>
    <property type="match status" value="1"/>
</dbReference>
<dbReference type="AlphaFoldDB" id="A0A9N9GBE0"/>
<dbReference type="InterPro" id="IPR017853">
    <property type="entry name" value="GH"/>
</dbReference>
<dbReference type="EMBL" id="CAJVPY010003378">
    <property type="protein sequence ID" value="CAG8590261.1"/>
    <property type="molecule type" value="Genomic_DNA"/>
</dbReference>
<dbReference type="PANTHER" id="PTHR23208:SF36">
    <property type="entry name" value="LYSOZYME-RELATED"/>
    <property type="match status" value="1"/>
</dbReference>
<dbReference type="Proteomes" id="UP000789405">
    <property type="component" value="Unassembled WGS sequence"/>
</dbReference>
<dbReference type="Gene3D" id="3.20.20.80">
    <property type="entry name" value="Glycosidases"/>
    <property type="match status" value="1"/>
</dbReference>
<proteinExistence type="inferred from homology"/>
<protein>
    <submittedName>
        <fullName evidence="4">15552_t:CDS:1</fullName>
    </submittedName>
</protein>
<evidence type="ECO:0000313" key="5">
    <source>
        <dbReference type="Proteomes" id="UP000789405"/>
    </source>
</evidence>